<gene>
    <name evidence="2" type="ORF">CEE63_15425</name>
</gene>
<evidence type="ECO:0000256" key="1">
    <source>
        <dbReference type="SAM" id="MobiDB-lite"/>
    </source>
</evidence>
<sequence length="71" mass="7675">MNSVPEQNRIDRSNASAEAEQPVQQGQVEGGEPGAEEPGRQGEQQQQDKKDRSDSNPTDEKKGGPGGDTRR</sequence>
<evidence type="ECO:0000313" key="3">
    <source>
        <dbReference type="Proteomes" id="UP000197090"/>
    </source>
</evidence>
<reference evidence="2 3" key="1">
    <citation type="submission" date="2017-06" db="EMBL/GenBank/DDBJ databases">
        <authorList>
            <person name="Kim H.J."/>
            <person name="Triplett B.A."/>
        </authorList>
    </citation>
    <scope>NUCLEOTIDE SEQUENCE [LARGE SCALE GENOMIC DNA]</scope>
    <source>
        <strain evidence="2 3">594</strain>
    </source>
</reference>
<proteinExistence type="predicted"/>
<feature type="compositionally biased region" description="Low complexity" evidence="1">
    <location>
        <begin position="17"/>
        <end position="27"/>
    </location>
</feature>
<comment type="caution">
    <text evidence="2">The sequence shown here is derived from an EMBL/GenBank/DDBJ whole genome shotgun (WGS) entry which is preliminary data.</text>
</comment>
<feature type="compositionally biased region" description="Basic and acidic residues" evidence="1">
    <location>
        <begin position="46"/>
        <end position="71"/>
    </location>
</feature>
<protein>
    <submittedName>
        <fullName evidence="2">Uncharacterized protein</fullName>
    </submittedName>
</protein>
<accession>A0A246I1I7</accession>
<dbReference type="EMBL" id="NIVX01000092">
    <property type="protein sequence ID" value="OWQ71832.1"/>
    <property type="molecule type" value="Genomic_DNA"/>
</dbReference>
<name>A0A246I1I7_STEMA</name>
<dbReference type="AlphaFoldDB" id="A0A246I1I7"/>
<dbReference type="RefSeq" id="WP_088497449.1">
    <property type="nucleotide sequence ID" value="NZ_JAJNEH010000041.1"/>
</dbReference>
<feature type="region of interest" description="Disordered" evidence="1">
    <location>
        <begin position="1"/>
        <end position="71"/>
    </location>
</feature>
<organism evidence="2 3">
    <name type="scientific">Stenotrophomonas maltophilia</name>
    <name type="common">Pseudomonas maltophilia</name>
    <name type="synonym">Xanthomonas maltophilia</name>
    <dbReference type="NCBI Taxonomy" id="40324"/>
    <lineage>
        <taxon>Bacteria</taxon>
        <taxon>Pseudomonadati</taxon>
        <taxon>Pseudomonadota</taxon>
        <taxon>Gammaproteobacteria</taxon>
        <taxon>Lysobacterales</taxon>
        <taxon>Lysobacteraceae</taxon>
        <taxon>Stenotrophomonas</taxon>
        <taxon>Stenotrophomonas maltophilia group</taxon>
    </lineage>
</organism>
<evidence type="ECO:0000313" key="2">
    <source>
        <dbReference type="EMBL" id="OWQ71832.1"/>
    </source>
</evidence>
<dbReference type="Proteomes" id="UP000197090">
    <property type="component" value="Unassembled WGS sequence"/>
</dbReference>